<keyword evidence="7" id="KW-1185">Reference proteome</keyword>
<evidence type="ECO:0000313" key="7">
    <source>
        <dbReference type="Proteomes" id="UP000242418"/>
    </source>
</evidence>
<dbReference type="GO" id="GO:0003700">
    <property type="term" value="F:DNA-binding transcription factor activity"/>
    <property type="evidence" value="ECO:0007669"/>
    <property type="project" value="InterPro"/>
</dbReference>
<feature type="domain" description="HTH lysR-type" evidence="5">
    <location>
        <begin position="1"/>
        <end position="62"/>
    </location>
</feature>
<proteinExistence type="inferred from homology"/>
<dbReference type="Pfam" id="PF00126">
    <property type="entry name" value="HTH_1"/>
    <property type="match status" value="1"/>
</dbReference>
<dbReference type="SUPFAM" id="SSF53850">
    <property type="entry name" value="Periplasmic binding protein-like II"/>
    <property type="match status" value="1"/>
</dbReference>
<reference evidence="6 7" key="1">
    <citation type="submission" date="2016-10" db="EMBL/GenBank/DDBJ databases">
        <authorList>
            <person name="Varghese N."/>
            <person name="Submissions S."/>
        </authorList>
    </citation>
    <scope>NUCLEOTIDE SEQUENCE [LARGE SCALE GENOMIC DNA]</scope>
    <source>
        <strain evidence="6 7">DSM 17833</strain>
    </source>
</reference>
<dbReference type="InterPro" id="IPR036388">
    <property type="entry name" value="WH-like_DNA-bd_sf"/>
</dbReference>
<evidence type="ECO:0000256" key="4">
    <source>
        <dbReference type="ARBA" id="ARBA00023163"/>
    </source>
</evidence>
<name>A0AB37ZCN2_9PSED</name>
<comment type="similarity">
    <text evidence="1">Belongs to the LysR transcriptional regulatory family.</text>
</comment>
<comment type="caution">
    <text evidence="6">The sequence shown here is derived from an EMBL/GenBank/DDBJ whole genome shotgun (WGS) entry which is preliminary data.</text>
</comment>
<dbReference type="Gene3D" id="1.10.10.10">
    <property type="entry name" value="Winged helix-like DNA-binding domain superfamily/Winged helix DNA-binding domain"/>
    <property type="match status" value="1"/>
</dbReference>
<dbReference type="PRINTS" id="PR00039">
    <property type="entry name" value="HTHLYSR"/>
</dbReference>
<gene>
    <name evidence="6" type="ORF">SAMN05216370_4124</name>
</gene>
<dbReference type="PANTHER" id="PTHR30537:SF74">
    <property type="entry name" value="HTH-TYPE TRANSCRIPTIONAL REGULATOR TRPI"/>
    <property type="match status" value="1"/>
</dbReference>
<keyword evidence="3" id="KW-0238">DNA-binding</keyword>
<sequence>MNATSHLNALRAFEAAARHQSFSAAATELNVTPAAVGQQVRALESWLEVPLFTRLGNGATRLLLTDAARAALPDIREGFDRLSMGLARLKDAGAHAELTVTVSPAFASKWLLPRIERFQQAYPNINVLLDTNSRAIDLQTEHADVGVRYGAGKWNGLTAIHLMDEVIFPVCSPDFPLLRQGMMAPEALGACTLIHDLTMADNPDYPTWRMWLDASGYSHIPTNHGLRVNNSAAVLQAAAEGQGLALARSVMVGDDLAAGRLIRPFADKGLECPLTQAYYVVYRTEFSELPKVRDFRDWVLTEAGKCALESNHSATTATLR</sequence>
<dbReference type="Proteomes" id="UP000242418">
    <property type="component" value="Unassembled WGS sequence"/>
</dbReference>
<keyword evidence="2" id="KW-0805">Transcription regulation</keyword>
<dbReference type="PROSITE" id="PS50931">
    <property type="entry name" value="HTH_LYSR"/>
    <property type="match status" value="1"/>
</dbReference>
<dbReference type="InterPro" id="IPR036390">
    <property type="entry name" value="WH_DNA-bd_sf"/>
</dbReference>
<dbReference type="RefSeq" id="WP_090255945.1">
    <property type="nucleotide sequence ID" value="NZ_FMTL01000006.1"/>
</dbReference>
<dbReference type="AlphaFoldDB" id="A0AB37ZCN2"/>
<accession>A0AB37ZCN2</accession>
<dbReference type="CDD" id="cd08432">
    <property type="entry name" value="PBP2_GcdR_TrpI_HvrB_AmpR_like"/>
    <property type="match status" value="1"/>
</dbReference>
<dbReference type="Pfam" id="PF03466">
    <property type="entry name" value="LysR_substrate"/>
    <property type="match status" value="1"/>
</dbReference>
<dbReference type="SUPFAM" id="SSF46785">
    <property type="entry name" value="Winged helix' DNA-binding domain"/>
    <property type="match status" value="1"/>
</dbReference>
<evidence type="ECO:0000256" key="3">
    <source>
        <dbReference type="ARBA" id="ARBA00023125"/>
    </source>
</evidence>
<dbReference type="InterPro" id="IPR000847">
    <property type="entry name" value="LysR_HTH_N"/>
</dbReference>
<dbReference type="NCBIfam" id="NF008352">
    <property type="entry name" value="PRK11139.1"/>
    <property type="match status" value="1"/>
</dbReference>
<dbReference type="PANTHER" id="PTHR30537">
    <property type="entry name" value="HTH-TYPE TRANSCRIPTIONAL REGULATOR"/>
    <property type="match status" value="1"/>
</dbReference>
<evidence type="ECO:0000259" key="5">
    <source>
        <dbReference type="PROSITE" id="PS50931"/>
    </source>
</evidence>
<evidence type="ECO:0000313" key="6">
    <source>
        <dbReference type="EMBL" id="SCW86524.1"/>
    </source>
</evidence>
<evidence type="ECO:0000256" key="1">
    <source>
        <dbReference type="ARBA" id="ARBA00009437"/>
    </source>
</evidence>
<evidence type="ECO:0000256" key="2">
    <source>
        <dbReference type="ARBA" id="ARBA00023015"/>
    </source>
</evidence>
<protein>
    <submittedName>
        <fullName evidence="6">Transcriptional regulator, LysR family</fullName>
    </submittedName>
</protein>
<dbReference type="InterPro" id="IPR058163">
    <property type="entry name" value="LysR-type_TF_proteobact-type"/>
</dbReference>
<dbReference type="Gene3D" id="3.40.190.10">
    <property type="entry name" value="Periplasmic binding protein-like II"/>
    <property type="match status" value="2"/>
</dbReference>
<keyword evidence="4" id="KW-0804">Transcription</keyword>
<dbReference type="InterPro" id="IPR005119">
    <property type="entry name" value="LysR_subst-bd"/>
</dbReference>
<organism evidence="6 7">
    <name type="scientific">Pseudomonas peli</name>
    <dbReference type="NCBI Taxonomy" id="592361"/>
    <lineage>
        <taxon>Bacteria</taxon>
        <taxon>Pseudomonadati</taxon>
        <taxon>Pseudomonadota</taxon>
        <taxon>Gammaproteobacteria</taxon>
        <taxon>Pseudomonadales</taxon>
        <taxon>Pseudomonadaceae</taxon>
        <taxon>Pseudomonas</taxon>
    </lineage>
</organism>
<dbReference type="EMBL" id="FMTL01000006">
    <property type="protein sequence ID" value="SCW86524.1"/>
    <property type="molecule type" value="Genomic_DNA"/>
</dbReference>
<dbReference type="GO" id="GO:0006351">
    <property type="term" value="P:DNA-templated transcription"/>
    <property type="evidence" value="ECO:0007669"/>
    <property type="project" value="TreeGrafter"/>
</dbReference>
<dbReference type="GO" id="GO:0043565">
    <property type="term" value="F:sequence-specific DNA binding"/>
    <property type="evidence" value="ECO:0007669"/>
    <property type="project" value="TreeGrafter"/>
</dbReference>